<evidence type="ECO:0008006" key="3">
    <source>
        <dbReference type="Google" id="ProtNLM"/>
    </source>
</evidence>
<proteinExistence type="predicted"/>
<sequence>MHRISNIESLIASIPALLGFHPENSLVAVVVDASDKVMMVARVDLPEEQHQMLLVHQFTEMISRKDRAVAAFLVVVSEEPWTSELPHSEIIHAMLAGLDRADMAGVAYWVQATTAGASWCDYVDNTISGTIPDPASTVVAAEAVACGQPILSSRDQLVDTMALAQDTDLNRRAALIEQLETNWEWDEETGLRVVADALTTLVFEGKSLPDSRIAALAVVLQNLNVRDTCLTLAVGPIKAGAEQLFRELACGSPASHRAEPAALAAVCAYMRGDGATAMIALDLAFACEPQHTLSQLLLHAFCHAVPPADIADLAGSVPSVFASIHPPTGIKLNGQVISG</sequence>
<dbReference type="OrthoDB" id="3264463at2"/>
<dbReference type="RefSeq" id="WP_090105545.1">
    <property type="nucleotide sequence ID" value="NZ_FNIX01000040.1"/>
</dbReference>
<dbReference type="STRING" id="641025.SAMN05421507_14018"/>
<dbReference type="Proteomes" id="UP000199691">
    <property type="component" value="Unassembled WGS sequence"/>
</dbReference>
<accession>A0A1H0X6N8</accession>
<dbReference type="Pfam" id="PF13830">
    <property type="entry name" value="DUF4192"/>
    <property type="match status" value="1"/>
</dbReference>
<evidence type="ECO:0000313" key="2">
    <source>
        <dbReference type="Proteomes" id="UP000199691"/>
    </source>
</evidence>
<keyword evidence="2" id="KW-1185">Reference proteome</keyword>
<name>A0A1H0X6N8_9PSEU</name>
<dbReference type="InterPro" id="IPR025447">
    <property type="entry name" value="DUF4192"/>
</dbReference>
<dbReference type="EMBL" id="FNIX01000040">
    <property type="protein sequence ID" value="SDP98499.1"/>
    <property type="molecule type" value="Genomic_DNA"/>
</dbReference>
<dbReference type="AlphaFoldDB" id="A0A1H0X6N8"/>
<gene>
    <name evidence="1" type="ORF">SAMN05421507_14018</name>
</gene>
<evidence type="ECO:0000313" key="1">
    <source>
        <dbReference type="EMBL" id="SDP98499.1"/>
    </source>
</evidence>
<reference evidence="2" key="1">
    <citation type="submission" date="2016-10" db="EMBL/GenBank/DDBJ databases">
        <authorList>
            <person name="Varghese N."/>
            <person name="Submissions S."/>
        </authorList>
    </citation>
    <scope>NUCLEOTIDE SEQUENCE [LARGE SCALE GENOMIC DNA]</scope>
    <source>
        <strain evidence="2">CGMCC 4.6609</strain>
    </source>
</reference>
<protein>
    <recommendedName>
        <fullName evidence="3">DUF4192 domain-containing protein</fullName>
    </recommendedName>
</protein>
<organism evidence="1 2">
    <name type="scientific">Lentzea jiangxiensis</name>
    <dbReference type="NCBI Taxonomy" id="641025"/>
    <lineage>
        <taxon>Bacteria</taxon>
        <taxon>Bacillati</taxon>
        <taxon>Actinomycetota</taxon>
        <taxon>Actinomycetes</taxon>
        <taxon>Pseudonocardiales</taxon>
        <taxon>Pseudonocardiaceae</taxon>
        <taxon>Lentzea</taxon>
    </lineage>
</organism>